<keyword evidence="2" id="KW-1185">Reference proteome</keyword>
<name>A0ABR3ZYT5_9LECA</name>
<comment type="caution">
    <text evidence="1">The sequence shown here is derived from an EMBL/GenBank/DDBJ whole genome shotgun (WGS) entry which is preliminary data.</text>
</comment>
<accession>A0ABR3ZYT5</accession>
<dbReference type="Proteomes" id="UP001590950">
    <property type="component" value="Unassembled WGS sequence"/>
</dbReference>
<evidence type="ECO:0000313" key="1">
    <source>
        <dbReference type="EMBL" id="KAL2038862.1"/>
    </source>
</evidence>
<reference evidence="1 2" key="1">
    <citation type="submission" date="2024-09" db="EMBL/GenBank/DDBJ databases">
        <title>Rethinking Asexuality: The Enigmatic Case of Functional Sexual Genes in Lepraria (Stereocaulaceae).</title>
        <authorList>
            <person name="Doellman M."/>
            <person name="Sun Y."/>
            <person name="Barcenas-Pena A."/>
            <person name="Lumbsch H.T."/>
            <person name="Grewe F."/>
        </authorList>
    </citation>
    <scope>NUCLEOTIDE SEQUENCE [LARGE SCALE GENOMIC DNA]</scope>
    <source>
        <strain evidence="1 2">Mercado 3170</strain>
    </source>
</reference>
<sequence length="140" mass="15092">MESRLLANLMTSLLAQQIGIQVRPRTDTMAIKVKVTLFRVISKASRTPGLRIRLNTPITPVTTPITTTQTIVKAAVPATLLIAIQRTILIMTLTPIKTTTLPTMPTIITVQTPITDLTTVIGNIHGGEAFSMASAVYTTP</sequence>
<protein>
    <submittedName>
        <fullName evidence="1">Uncharacterized protein</fullName>
    </submittedName>
</protein>
<dbReference type="EMBL" id="JBEFKJ010000029">
    <property type="protein sequence ID" value="KAL2038862.1"/>
    <property type="molecule type" value="Genomic_DNA"/>
</dbReference>
<proteinExistence type="predicted"/>
<gene>
    <name evidence="1" type="ORF">N7G274_008384</name>
</gene>
<evidence type="ECO:0000313" key="2">
    <source>
        <dbReference type="Proteomes" id="UP001590950"/>
    </source>
</evidence>
<organism evidence="1 2">
    <name type="scientific">Stereocaulon virgatum</name>
    <dbReference type="NCBI Taxonomy" id="373712"/>
    <lineage>
        <taxon>Eukaryota</taxon>
        <taxon>Fungi</taxon>
        <taxon>Dikarya</taxon>
        <taxon>Ascomycota</taxon>
        <taxon>Pezizomycotina</taxon>
        <taxon>Lecanoromycetes</taxon>
        <taxon>OSLEUM clade</taxon>
        <taxon>Lecanoromycetidae</taxon>
        <taxon>Lecanorales</taxon>
        <taxon>Lecanorineae</taxon>
        <taxon>Stereocaulaceae</taxon>
        <taxon>Stereocaulon</taxon>
    </lineage>
</organism>